<dbReference type="EMBL" id="JACHVX010000006">
    <property type="protein sequence ID" value="MBB2924757.1"/>
    <property type="molecule type" value="Genomic_DNA"/>
</dbReference>
<reference evidence="8 9" key="1">
    <citation type="submission" date="2020-08" db="EMBL/GenBank/DDBJ databases">
        <title>The Agave Microbiome: Exploring the role of microbial communities in plant adaptations to desert environments.</title>
        <authorList>
            <person name="Partida-Martinez L.P."/>
        </authorList>
    </citation>
    <scope>NUCLEOTIDE SEQUENCE [LARGE SCALE GENOMIC DNA]</scope>
    <source>
        <strain evidence="8 9">RAS26</strain>
    </source>
</reference>
<dbReference type="Gene3D" id="2.60.40.10">
    <property type="entry name" value="Immunoglobulins"/>
    <property type="match status" value="1"/>
</dbReference>
<feature type="active site" description="Nucleophile" evidence="4">
    <location>
        <position position="329"/>
    </location>
</feature>
<sequence length="1014" mass="108545">MRNPTLARRARALTAAVAAAAVGGLTATLPAHAAPVVTSAPAAPVAETATIVDPGATPETRSLFSFLRDVRGEGILFGHQHTTSFGVTVGDPPDGTRSDVEAAVGDFPAVFGWDTLILEGREKPGVLGAPVEQNIAAFADSMEKAHAFGGINTISAHMNNFVTGNDFYDTEGSTVTAILPGGPKHAELNAYLDNIAALADQTRDAEGDLIPIIFRPWHENAGSWFWWGAAHATPGEFVELWRYTVEYLRDTRGVSNFLYAYSPGGSFGGVDDVYMRTYPGDAYVDILGYDNYDGSTTADSSAWLSGVVQDLAMIADLADAKGKISAFTEFGPTGGKLRANGEGVNLTWFTDLLDAIEADPKASRSAYMPTWANFDPLRPAIPYPATGDLPAHEMLPDFQAFEADPFSLFADDLDLADVYGRTVETTEHAPFAHVVTPAAGQRITASPAVVRAKLVGGEATAAWFTVDDDATRHPLALDDDGYLSAAWTLTPEQLDNSTHTVRVTVQVAGSEPLTATSTVILGARPVLAPGVVDDFEGYGDDAALRAEFSTAGVNTISLETGEVGGGEKALRLDYDFTSQTYTGIIKKFSGDWTRFSELSIWVRPDGSDNRMVLQLVADGVSFEAYPSLAGTEAQVVTIPFEDWRPAPWDTSHADRRLTHDELATITQFNVYVNEEPAAGVKAGSIVFDEIRATGVASSGFTDVDADHPYFAEIAWAKRAGIATGWPDGTYRPSAKVTRETLATFLHALVDPEFTAPETPTFTDVPATDPAFEAVEWLASTGYLRGDGYTKFRPGNTVARETVAAVLYALRGTGEVPEPGTQTFRDVRPTREEWAAIEWAASTGIMTGYPYDRFKPTGNVNRGELAAFLHRYAHLPEPPVESVPLFDFEDGTQGWTGAGPVAADAGRLAVTSPAGGGWFGVDAALPDLTGRTEIRMDVVETAGVNPKLALKLGGSWQWCETAEAGWTSEPRTGEDALVFDLTTLTAECAAMLDDVRGFNVYLNEGGHVLDTVEAR</sequence>
<evidence type="ECO:0000256" key="5">
    <source>
        <dbReference type="SAM" id="SignalP"/>
    </source>
</evidence>
<dbReference type="SUPFAM" id="SSF49785">
    <property type="entry name" value="Galactose-binding domain-like"/>
    <property type="match status" value="1"/>
</dbReference>
<dbReference type="GO" id="GO:0008810">
    <property type="term" value="F:cellulase activity"/>
    <property type="evidence" value="ECO:0007669"/>
    <property type="project" value="InterPro"/>
</dbReference>
<dbReference type="InterPro" id="IPR008979">
    <property type="entry name" value="Galactose-bd-like_sf"/>
</dbReference>
<dbReference type="Pfam" id="PF00395">
    <property type="entry name" value="SLH"/>
    <property type="match status" value="3"/>
</dbReference>
<keyword evidence="3 4" id="KW-0326">Glycosidase</keyword>
<evidence type="ECO:0000259" key="6">
    <source>
        <dbReference type="PROSITE" id="PS51272"/>
    </source>
</evidence>
<accession>A0A7W4YDJ2</accession>
<evidence type="ECO:0000256" key="1">
    <source>
        <dbReference type="ARBA" id="ARBA00007754"/>
    </source>
</evidence>
<feature type="domain" description="SLH" evidence="6">
    <location>
        <begin position="760"/>
        <end position="818"/>
    </location>
</feature>
<dbReference type="Pfam" id="PF03425">
    <property type="entry name" value="CBM_11"/>
    <property type="match status" value="1"/>
</dbReference>
<evidence type="ECO:0000313" key="8">
    <source>
        <dbReference type="EMBL" id="MBB2924757.1"/>
    </source>
</evidence>
<dbReference type="Pfam" id="PF02156">
    <property type="entry name" value="Glyco_hydro_26"/>
    <property type="match status" value="1"/>
</dbReference>
<evidence type="ECO:0000256" key="4">
    <source>
        <dbReference type="PROSITE-ProRule" id="PRU01100"/>
    </source>
</evidence>
<dbReference type="PROSITE" id="PS51272">
    <property type="entry name" value="SLH"/>
    <property type="match status" value="3"/>
</dbReference>
<dbReference type="GO" id="GO:0006080">
    <property type="term" value="P:substituted mannan metabolic process"/>
    <property type="evidence" value="ECO:0007669"/>
    <property type="project" value="InterPro"/>
</dbReference>
<evidence type="ECO:0000313" key="9">
    <source>
        <dbReference type="Proteomes" id="UP000518206"/>
    </source>
</evidence>
<dbReference type="EC" id="3.2.1.78" evidence="8"/>
<evidence type="ECO:0000256" key="2">
    <source>
        <dbReference type="ARBA" id="ARBA00022801"/>
    </source>
</evidence>
<comment type="similarity">
    <text evidence="1 4">Belongs to the glycosyl hydrolase 26 family.</text>
</comment>
<reference evidence="8 9" key="2">
    <citation type="submission" date="2020-08" db="EMBL/GenBank/DDBJ databases">
        <authorList>
            <person name="Partida-Martinez L."/>
            <person name="Huntemann M."/>
            <person name="Clum A."/>
            <person name="Wang J."/>
            <person name="Palaniappan K."/>
            <person name="Ritter S."/>
            <person name="Chen I.-M."/>
            <person name="Stamatis D."/>
            <person name="Reddy T."/>
            <person name="O'Malley R."/>
            <person name="Daum C."/>
            <person name="Shapiro N."/>
            <person name="Ivanova N."/>
            <person name="Kyrpides N."/>
            <person name="Woyke T."/>
        </authorList>
    </citation>
    <scope>NUCLEOTIDE SEQUENCE [LARGE SCALE GENOMIC DNA]</scope>
    <source>
        <strain evidence="8 9">RAS26</strain>
    </source>
</reference>
<dbReference type="PANTHER" id="PTHR40079">
    <property type="entry name" value="MANNAN ENDO-1,4-BETA-MANNOSIDASE E-RELATED"/>
    <property type="match status" value="1"/>
</dbReference>
<dbReference type="PROSITE" id="PS51318">
    <property type="entry name" value="TAT"/>
    <property type="match status" value="1"/>
</dbReference>
<feature type="domain" description="SLH" evidence="6">
    <location>
        <begin position="819"/>
        <end position="882"/>
    </location>
</feature>
<name>A0A7W4YDJ2_9CELL</name>
<dbReference type="Gene3D" id="2.60.120.260">
    <property type="entry name" value="Galactose-binding domain-like"/>
    <property type="match status" value="1"/>
</dbReference>
<dbReference type="InterPro" id="IPR022790">
    <property type="entry name" value="GH26_dom"/>
</dbReference>
<dbReference type="InterPro" id="IPR013783">
    <property type="entry name" value="Ig-like_fold"/>
</dbReference>
<dbReference type="InterPro" id="IPR005087">
    <property type="entry name" value="CBM11"/>
</dbReference>
<evidence type="ECO:0000256" key="3">
    <source>
        <dbReference type="ARBA" id="ARBA00023295"/>
    </source>
</evidence>
<organism evidence="8 9">
    <name type="scientific">Cellulomonas cellasea</name>
    <dbReference type="NCBI Taxonomy" id="43670"/>
    <lineage>
        <taxon>Bacteria</taxon>
        <taxon>Bacillati</taxon>
        <taxon>Actinomycetota</taxon>
        <taxon>Actinomycetes</taxon>
        <taxon>Micrococcales</taxon>
        <taxon>Cellulomonadaceae</taxon>
        <taxon>Cellulomonas</taxon>
    </lineage>
</organism>
<feature type="domain" description="GH26" evidence="7">
    <location>
        <begin position="58"/>
        <end position="411"/>
    </location>
</feature>
<feature type="domain" description="SLH" evidence="6">
    <location>
        <begin position="696"/>
        <end position="759"/>
    </location>
</feature>
<dbReference type="PRINTS" id="PR00739">
    <property type="entry name" value="GLHYDRLASE26"/>
</dbReference>
<dbReference type="InterPro" id="IPR017853">
    <property type="entry name" value="GH"/>
</dbReference>
<dbReference type="InterPro" id="IPR001119">
    <property type="entry name" value="SLH_dom"/>
</dbReference>
<dbReference type="PROSITE" id="PS51764">
    <property type="entry name" value="GH26"/>
    <property type="match status" value="1"/>
</dbReference>
<dbReference type="SUPFAM" id="SSF51445">
    <property type="entry name" value="(Trans)glycosidases"/>
    <property type="match status" value="1"/>
</dbReference>
<keyword evidence="2 4" id="KW-0378">Hydrolase</keyword>
<feature type="active site" description="Proton donor" evidence="4">
    <location>
        <position position="219"/>
    </location>
</feature>
<protein>
    <submittedName>
        <fullName evidence="8">Mannan endo-1,4-beta-mannosidase</fullName>
        <ecNumber evidence="8">3.2.1.78</ecNumber>
    </submittedName>
</protein>
<comment type="caution">
    <text evidence="8">The sequence shown here is derived from an EMBL/GenBank/DDBJ whole genome shotgun (WGS) entry which is preliminary data.</text>
</comment>
<dbReference type="InterPro" id="IPR006311">
    <property type="entry name" value="TAT_signal"/>
</dbReference>
<gene>
    <name evidence="8" type="ORF">FHR80_003693</name>
</gene>
<dbReference type="InterPro" id="IPR014756">
    <property type="entry name" value="Ig_E-set"/>
</dbReference>
<proteinExistence type="inferred from homology"/>
<dbReference type="Gene3D" id="3.20.20.80">
    <property type="entry name" value="Glycosidases"/>
    <property type="match status" value="1"/>
</dbReference>
<dbReference type="SUPFAM" id="SSF81296">
    <property type="entry name" value="E set domains"/>
    <property type="match status" value="1"/>
</dbReference>
<feature type="signal peptide" evidence="5">
    <location>
        <begin position="1"/>
        <end position="33"/>
    </location>
</feature>
<dbReference type="Proteomes" id="UP000518206">
    <property type="component" value="Unassembled WGS sequence"/>
</dbReference>
<dbReference type="GO" id="GO:0030245">
    <property type="term" value="P:cellulose catabolic process"/>
    <property type="evidence" value="ECO:0007669"/>
    <property type="project" value="InterPro"/>
</dbReference>
<dbReference type="RefSeq" id="WP_183297538.1">
    <property type="nucleotide sequence ID" value="NZ_JACHVX010000006.1"/>
</dbReference>
<dbReference type="PANTHER" id="PTHR40079:SF4">
    <property type="entry name" value="GH26 DOMAIN-CONTAINING PROTEIN-RELATED"/>
    <property type="match status" value="1"/>
</dbReference>
<evidence type="ECO:0000259" key="7">
    <source>
        <dbReference type="PROSITE" id="PS51764"/>
    </source>
</evidence>
<dbReference type="InterPro" id="IPR000805">
    <property type="entry name" value="Glyco_hydro_26"/>
</dbReference>
<dbReference type="AlphaFoldDB" id="A0A7W4YDJ2"/>
<feature type="chain" id="PRO_5030919619" evidence="5">
    <location>
        <begin position="34"/>
        <end position="1014"/>
    </location>
</feature>
<keyword evidence="5" id="KW-0732">Signal</keyword>
<dbReference type="GO" id="GO:0016985">
    <property type="term" value="F:mannan endo-1,4-beta-mannosidase activity"/>
    <property type="evidence" value="ECO:0007669"/>
    <property type="project" value="UniProtKB-EC"/>
</dbReference>